<dbReference type="GO" id="GO:0000049">
    <property type="term" value="F:tRNA binding"/>
    <property type="evidence" value="ECO:0007669"/>
    <property type="project" value="InterPro"/>
</dbReference>
<organism evidence="4">
    <name type="scientific">Triatoma dimidiata</name>
    <name type="common">Kissing bug</name>
    <name type="synonym">Meccus dimidiatus</name>
    <dbReference type="NCBI Taxonomy" id="72491"/>
    <lineage>
        <taxon>Eukaryota</taxon>
        <taxon>Metazoa</taxon>
        <taxon>Ecdysozoa</taxon>
        <taxon>Arthropoda</taxon>
        <taxon>Hexapoda</taxon>
        <taxon>Insecta</taxon>
        <taxon>Pterygota</taxon>
        <taxon>Neoptera</taxon>
        <taxon>Paraneoptera</taxon>
        <taxon>Hemiptera</taxon>
        <taxon>Heteroptera</taxon>
        <taxon>Panheteroptera</taxon>
        <taxon>Cimicomorpha</taxon>
        <taxon>Reduviidae</taxon>
        <taxon>Triatominae</taxon>
        <taxon>Triatoma</taxon>
    </lineage>
</organism>
<dbReference type="Gene3D" id="3.40.50.620">
    <property type="entry name" value="HUPs"/>
    <property type="match status" value="1"/>
</dbReference>
<dbReference type="EMBL" id="GECL01002270">
    <property type="protein sequence ID" value="JAP03854.1"/>
    <property type="molecule type" value="Transcribed_RNA"/>
</dbReference>
<accession>A0A0V0G776</accession>
<dbReference type="UniPathway" id="UPA00988"/>
<comment type="subcellular location">
    <subcellularLocation>
        <location evidence="3">Cytoplasm</location>
    </subcellularLocation>
</comment>
<dbReference type="GO" id="GO:0005829">
    <property type="term" value="C:cytosol"/>
    <property type="evidence" value="ECO:0007669"/>
    <property type="project" value="TreeGrafter"/>
</dbReference>
<dbReference type="SUPFAM" id="SSF52402">
    <property type="entry name" value="Adenine nucleotide alpha hydrolases-like"/>
    <property type="match status" value="1"/>
</dbReference>
<name>A0A0V0G776_TRIDM</name>
<sequence>MCSRSSSTDSVSQIPKPNAVIDICRKCATKASVVLQTKFSYCRGCFLEYFRHKFRATLGKSKIMKHGDKILIGFSGSASSTCLIDLISDSLNDANKKKMSFNINILYIDESSAYVRDGINQPKINEIKDILIPYNFKVYYSDLGAFFANDLDLGASSHCSNVNNIDQIEELFLKFQTFTSKLDLLVKIRRNILFKFGNKLGCQKIFCAETSDHLAINTIANVVQGRGGQLPQDIGFCDNRLKDLILVRPLQDCSKKEVTYYNIFNGLKSLSPATFGTLGDKYLSVQKLTESFINELQYSFPSTVLTVRGTGSKLATANSINEDLECCLCQGKIDEDKNSLTAHQASHISKLVSNLGPDEFNSSTLSPSQNSSISCESCSCAKPNCSEEFSSNVLLDSSICYGCHLILKECESIKELPKFFLAKLQEKSQFNKMHNEIKTFLL</sequence>
<protein>
    <recommendedName>
        <fullName evidence="3">Cytoplasmic tRNA 2-thiolation protein 2</fullName>
    </recommendedName>
</protein>
<comment type="similarity">
    <text evidence="3">Belongs to the CTU2/NCS2 family.</text>
</comment>
<dbReference type="GO" id="GO:0016779">
    <property type="term" value="F:nucleotidyltransferase activity"/>
    <property type="evidence" value="ECO:0007669"/>
    <property type="project" value="UniProtKB-UniRule"/>
</dbReference>
<evidence type="ECO:0000256" key="2">
    <source>
        <dbReference type="ARBA" id="ARBA00022694"/>
    </source>
</evidence>
<keyword evidence="2 3" id="KW-0819">tRNA processing</keyword>
<dbReference type="GO" id="GO:0032447">
    <property type="term" value="P:protein urmylation"/>
    <property type="evidence" value="ECO:0007669"/>
    <property type="project" value="UniProtKB-UniRule"/>
</dbReference>
<dbReference type="InterPro" id="IPR019407">
    <property type="entry name" value="CTU2"/>
</dbReference>
<dbReference type="InterPro" id="IPR014729">
    <property type="entry name" value="Rossmann-like_a/b/a_fold"/>
</dbReference>
<dbReference type="PANTHER" id="PTHR20882">
    <property type="entry name" value="CYTOPLASMIC TRNA 2-THIOLATION PROTEIN 2"/>
    <property type="match status" value="1"/>
</dbReference>
<dbReference type="Pfam" id="PF10288">
    <property type="entry name" value="CTU2"/>
    <property type="match status" value="1"/>
</dbReference>
<comment type="pathway">
    <text evidence="3">tRNA modification; 5-methoxycarbonylmethyl-2-thiouridine-tRNA biosynthesis.</text>
</comment>
<evidence type="ECO:0000256" key="1">
    <source>
        <dbReference type="ARBA" id="ARBA00022490"/>
    </source>
</evidence>
<proteinExistence type="inferred from homology"/>
<comment type="function">
    <text evidence="3">Plays a central role in 2-thiolation of mcm(5)S(2)U at tRNA wobble positions of tRNA(Lys), tRNA(Glu) and tRNA(Gln). May act by forming a heterodimer with NCS6/CTU1 that ligates sulfur from thiocarboxylated URM1 onto the uridine of tRNAs at wobble position.</text>
</comment>
<dbReference type="PANTHER" id="PTHR20882:SF14">
    <property type="entry name" value="CYTOPLASMIC TRNA 2-THIOLATION PROTEIN 2"/>
    <property type="match status" value="1"/>
</dbReference>
<reference evidence="4" key="1">
    <citation type="journal article" date="2018" name="J. Proteomics">
        <title>Exploring the molecular complexity of Triatoma dimidiata sialome.</title>
        <authorList>
            <person name="Santiago P.B."/>
            <person name="de Araujo C.N."/>
            <person name="Charneau S."/>
            <person name="Bastos I.M.D."/>
            <person name="Assumpcao T.C.F."/>
            <person name="Queiroz R.M.L."/>
            <person name="Praca Y.R."/>
            <person name="Cordeiro T.M."/>
            <person name="Garcia C.H.S."/>
            <person name="da Silva I.G."/>
            <person name="Raiol T."/>
            <person name="Motta F.N."/>
            <person name="de Araujo Oliveira J.V."/>
            <person name="de Sousa M.V."/>
            <person name="Ribeiro J.M.C."/>
            <person name="de Santana J.M."/>
        </authorList>
    </citation>
    <scope>NUCLEOTIDE SEQUENCE</scope>
    <source>
        <strain evidence="4">Santander</strain>
        <tissue evidence="4">Salivary glands</tissue>
    </source>
</reference>
<keyword evidence="1 3" id="KW-0963">Cytoplasm</keyword>
<dbReference type="AlphaFoldDB" id="A0A0V0G776"/>
<evidence type="ECO:0000256" key="3">
    <source>
        <dbReference type="HAMAP-Rule" id="MF_03054"/>
    </source>
</evidence>
<dbReference type="HAMAP" id="MF_03054">
    <property type="entry name" value="CTU2"/>
    <property type="match status" value="1"/>
</dbReference>
<dbReference type="GO" id="GO:0016783">
    <property type="term" value="F:sulfurtransferase activity"/>
    <property type="evidence" value="ECO:0007669"/>
    <property type="project" value="TreeGrafter"/>
</dbReference>
<evidence type="ECO:0000313" key="4">
    <source>
        <dbReference type="EMBL" id="JAP03854.1"/>
    </source>
</evidence>
<dbReference type="GO" id="GO:0002143">
    <property type="term" value="P:tRNA wobble position uridine thiolation"/>
    <property type="evidence" value="ECO:0007669"/>
    <property type="project" value="TreeGrafter"/>
</dbReference>